<dbReference type="RefSeq" id="WP_089690504.1">
    <property type="nucleotide sequence ID" value="NZ_FNWQ01000001.1"/>
</dbReference>
<evidence type="ECO:0000313" key="4">
    <source>
        <dbReference type="Proteomes" id="UP000198561"/>
    </source>
</evidence>
<dbReference type="Pfam" id="PF00248">
    <property type="entry name" value="Aldo_ket_red"/>
    <property type="match status" value="1"/>
</dbReference>
<feature type="chain" id="PRO_5011748629" evidence="1">
    <location>
        <begin position="31"/>
        <end position="375"/>
    </location>
</feature>
<dbReference type="InterPro" id="IPR006311">
    <property type="entry name" value="TAT_signal"/>
</dbReference>
<dbReference type="GO" id="GO:0005829">
    <property type="term" value="C:cytosol"/>
    <property type="evidence" value="ECO:0007669"/>
    <property type="project" value="TreeGrafter"/>
</dbReference>
<dbReference type="STRING" id="680127.SAMN05421593_1372"/>
<dbReference type="PROSITE" id="PS51318">
    <property type="entry name" value="TAT"/>
    <property type="match status" value="1"/>
</dbReference>
<accession>A0A1H6H403</accession>
<keyword evidence="1" id="KW-0732">Signal</keyword>
<dbReference type="Gene3D" id="3.20.20.100">
    <property type="entry name" value="NADP-dependent oxidoreductase domain"/>
    <property type="match status" value="1"/>
</dbReference>
<dbReference type="EMBL" id="FNWQ01000001">
    <property type="protein sequence ID" value="SEH30429.1"/>
    <property type="molecule type" value="Genomic_DNA"/>
</dbReference>
<reference evidence="3 4" key="1">
    <citation type="submission" date="2016-10" db="EMBL/GenBank/DDBJ databases">
        <authorList>
            <person name="de Groot N.N."/>
        </authorList>
    </citation>
    <scope>NUCLEOTIDE SEQUENCE [LARGE SCALE GENOMIC DNA]</scope>
    <source>
        <strain evidence="3 4">DSM 23031</strain>
    </source>
</reference>
<dbReference type="CDD" id="cd19152">
    <property type="entry name" value="AKR_AKR15A"/>
    <property type="match status" value="1"/>
</dbReference>
<dbReference type="InterPro" id="IPR036812">
    <property type="entry name" value="NAD(P)_OxRdtase_dom_sf"/>
</dbReference>
<evidence type="ECO:0000259" key="2">
    <source>
        <dbReference type="Pfam" id="PF00248"/>
    </source>
</evidence>
<dbReference type="GO" id="GO:0016491">
    <property type="term" value="F:oxidoreductase activity"/>
    <property type="evidence" value="ECO:0007669"/>
    <property type="project" value="InterPro"/>
</dbReference>
<evidence type="ECO:0000313" key="3">
    <source>
        <dbReference type="EMBL" id="SEH30429.1"/>
    </source>
</evidence>
<dbReference type="Proteomes" id="UP000198561">
    <property type="component" value="Unassembled WGS sequence"/>
</dbReference>
<evidence type="ECO:0000256" key="1">
    <source>
        <dbReference type="SAM" id="SignalP"/>
    </source>
</evidence>
<sequence length="375" mass="41730">MTSRREFLKKTGQGVILAGAAAMLPGIATAEGLLTDTHADLSGYNPKFKLQHTFGMGGVPFGNEFEMIPERQAYETLEAAWNSGVRYYDVAPFYGLGLAERRYGMFLHNQNRADYVISTKVGRLLKASKHIDDRTLYPMSHSPNNVTYDYSGPAVRRSIEDSLQRLGIDSIDIVYVHDVAPDNKWLNGRWLEHFEVATKGAFPELEKMKEEGLIKAWGVGVNTPDPILKVMQVAQPDIILLASQYSLIDHKNALNTLFPEVRKNNVSLVMGTNLNAGFLSGSNRYNYGGGVIPPEYLKKREELRAVAKAHHVDLRTAALQFASFPDVAAAIIPGVKSPNQIREDYESMHVKIPAAFWEELKNKKLIEPNAPTSKG</sequence>
<gene>
    <name evidence="3" type="ORF">SAMN05421593_1372</name>
</gene>
<protein>
    <submittedName>
        <fullName evidence="3">D-threo-aldose 1-dehydrogenase</fullName>
    </submittedName>
</protein>
<organism evidence="3 4">
    <name type="scientific">Chryseobacterium culicis</name>
    <dbReference type="NCBI Taxonomy" id="680127"/>
    <lineage>
        <taxon>Bacteria</taxon>
        <taxon>Pseudomonadati</taxon>
        <taxon>Bacteroidota</taxon>
        <taxon>Flavobacteriia</taxon>
        <taxon>Flavobacteriales</taxon>
        <taxon>Weeksellaceae</taxon>
        <taxon>Chryseobacterium group</taxon>
        <taxon>Chryseobacterium</taxon>
    </lineage>
</organism>
<dbReference type="InterPro" id="IPR019546">
    <property type="entry name" value="TAT_signal_bac_arc"/>
</dbReference>
<name>A0A1H6H403_CHRCI</name>
<feature type="domain" description="NADP-dependent oxidoreductase" evidence="2">
    <location>
        <begin position="55"/>
        <end position="362"/>
    </location>
</feature>
<dbReference type="NCBIfam" id="TIGR01409">
    <property type="entry name" value="TAT_signal_seq"/>
    <property type="match status" value="1"/>
</dbReference>
<dbReference type="PANTHER" id="PTHR42686:SF1">
    <property type="entry name" value="GH17980P-RELATED"/>
    <property type="match status" value="1"/>
</dbReference>
<proteinExistence type="predicted"/>
<dbReference type="SUPFAM" id="SSF51430">
    <property type="entry name" value="NAD(P)-linked oxidoreductase"/>
    <property type="match status" value="1"/>
</dbReference>
<dbReference type="PANTHER" id="PTHR42686">
    <property type="entry name" value="GH17980P-RELATED"/>
    <property type="match status" value="1"/>
</dbReference>
<dbReference type="InterPro" id="IPR023210">
    <property type="entry name" value="NADP_OxRdtase_dom"/>
</dbReference>
<dbReference type="AlphaFoldDB" id="A0A1H6H403"/>
<dbReference type="InterPro" id="IPR020471">
    <property type="entry name" value="AKR"/>
</dbReference>
<feature type="signal peptide" evidence="1">
    <location>
        <begin position="1"/>
        <end position="30"/>
    </location>
</feature>
<dbReference type="OrthoDB" id="9773828at2"/>